<dbReference type="GO" id="GO:0019265">
    <property type="term" value="P:glycine biosynthetic process, by transamination of glyoxylate"/>
    <property type="evidence" value="ECO:0007669"/>
    <property type="project" value="TreeGrafter"/>
</dbReference>
<dbReference type="Proteomes" id="UP000036458">
    <property type="component" value="Chromosome"/>
</dbReference>
<proteinExistence type="predicted"/>
<dbReference type="AlphaFoldDB" id="A0A0H4VQP0"/>
<evidence type="ECO:0000313" key="5">
    <source>
        <dbReference type="Proteomes" id="UP000036458"/>
    </source>
</evidence>
<dbReference type="SUPFAM" id="SSF53383">
    <property type="entry name" value="PLP-dependent transferases"/>
    <property type="match status" value="1"/>
</dbReference>
<keyword evidence="4" id="KW-0808">Transferase</keyword>
<dbReference type="PANTHER" id="PTHR21152:SF40">
    <property type="entry name" value="ALANINE--GLYOXYLATE AMINOTRANSFERASE"/>
    <property type="match status" value="1"/>
</dbReference>
<dbReference type="Gene3D" id="3.90.1150.10">
    <property type="entry name" value="Aspartate Aminotransferase, domain 1"/>
    <property type="match status" value="1"/>
</dbReference>
<dbReference type="EMBL" id="CP010777">
    <property type="protein sequence ID" value="AKQ46257.1"/>
    <property type="molecule type" value="Genomic_DNA"/>
</dbReference>
<dbReference type="Pfam" id="PF00266">
    <property type="entry name" value="Aminotran_5"/>
    <property type="match status" value="1"/>
</dbReference>
<dbReference type="InterPro" id="IPR015421">
    <property type="entry name" value="PyrdxlP-dep_Trfase_major"/>
</dbReference>
<dbReference type="KEGG" id="ruf:TH63_12525"/>
<keyword evidence="4" id="KW-0032">Aminotransferase</keyword>
<reference evidence="4 5" key="1">
    <citation type="submission" date="2015-01" db="EMBL/GenBank/DDBJ databases">
        <title>Rufibacter sp./DG31D/ whole genome sequencing.</title>
        <authorList>
            <person name="Kim M.K."/>
            <person name="Srinivasan S."/>
            <person name="Lee J.-J."/>
        </authorList>
    </citation>
    <scope>NUCLEOTIDE SEQUENCE [LARGE SCALE GENOMIC DNA]</scope>
    <source>
        <strain evidence="4 5">DG31D</strain>
    </source>
</reference>
<dbReference type="STRING" id="1379910.TH63_12525"/>
<name>A0A0H4VQP0_9BACT</name>
<gene>
    <name evidence="4" type="ORF">TH63_12525</name>
</gene>
<dbReference type="RefSeq" id="WP_048921225.1">
    <property type="nucleotide sequence ID" value="NZ_CP010777.1"/>
</dbReference>
<dbReference type="GO" id="GO:0004760">
    <property type="term" value="F:L-serine-pyruvate transaminase activity"/>
    <property type="evidence" value="ECO:0007669"/>
    <property type="project" value="TreeGrafter"/>
</dbReference>
<evidence type="ECO:0000256" key="1">
    <source>
        <dbReference type="ARBA" id="ARBA00001933"/>
    </source>
</evidence>
<dbReference type="InterPro" id="IPR015424">
    <property type="entry name" value="PyrdxlP-dep_Trfase"/>
</dbReference>
<dbReference type="OrthoDB" id="975012at2"/>
<evidence type="ECO:0000259" key="3">
    <source>
        <dbReference type="Pfam" id="PF00266"/>
    </source>
</evidence>
<organism evidence="4 5">
    <name type="scientific">Rufibacter radiotolerans</name>
    <dbReference type="NCBI Taxonomy" id="1379910"/>
    <lineage>
        <taxon>Bacteria</taxon>
        <taxon>Pseudomonadati</taxon>
        <taxon>Bacteroidota</taxon>
        <taxon>Cytophagia</taxon>
        <taxon>Cytophagales</taxon>
        <taxon>Hymenobacteraceae</taxon>
        <taxon>Rufibacter</taxon>
    </lineage>
</organism>
<evidence type="ECO:0000256" key="2">
    <source>
        <dbReference type="ARBA" id="ARBA00022898"/>
    </source>
</evidence>
<sequence>MLNFYPGPSKVYPEVRDYLTMAYDEGILSIPHRGERFVLMMRELVGLLRLKLNIPQDYYIFFTSSATECWEIIAQNLTPNKSLHLYNGSFGEKWCEYAKRLKPDCYGQAFGLDEVVDAPNLPVEEDTDVICVTQTETSNGTQVSMNTLLKLQNQFKDPLLAVDATSSMAGLNLKFIRADIWFASVQKCFGLPAGLAVMVCSPRTIQRAKALNDRRHYNSLVFMYEKMLNYQTAYTPNVLNLYLLKKMLEARVLIKNVDQHLVQRALDLYAFLEEEPQMQLLVENPEVRSHTVLAVKGPDKWVQEVKRQANGQGITLGNGYGQWAKGTFRIANFPAIVDSEYDTLRDFISTHYH</sequence>
<dbReference type="PATRIC" id="fig|1379910.4.peg.2717"/>
<keyword evidence="5" id="KW-1185">Reference proteome</keyword>
<keyword evidence="2" id="KW-0663">Pyridoxal phosphate</keyword>
<evidence type="ECO:0000313" key="4">
    <source>
        <dbReference type="EMBL" id="AKQ46257.1"/>
    </source>
</evidence>
<dbReference type="InterPro" id="IPR015422">
    <property type="entry name" value="PyrdxlP-dep_Trfase_small"/>
</dbReference>
<dbReference type="GO" id="GO:0008453">
    <property type="term" value="F:alanine-glyoxylate transaminase activity"/>
    <property type="evidence" value="ECO:0007669"/>
    <property type="project" value="TreeGrafter"/>
</dbReference>
<accession>A0A0H4VQP0</accession>
<dbReference type="PANTHER" id="PTHR21152">
    <property type="entry name" value="AMINOTRANSFERASE CLASS V"/>
    <property type="match status" value="1"/>
</dbReference>
<dbReference type="InterPro" id="IPR000192">
    <property type="entry name" value="Aminotrans_V_dom"/>
</dbReference>
<dbReference type="Gene3D" id="3.40.640.10">
    <property type="entry name" value="Type I PLP-dependent aspartate aminotransferase-like (Major domain)"/>
    <property type="match status" value="1"/>
</dbReference>
<feature type="domain" description="Aminotransferase class V" evidence="3">
    <location>
        <begin position="8"/>
        <end position="319"/>
    </location>
</feature>
<comment type="cofactor">
    <cofactor evidence="1">
        <name>pyridoxal 5'-phosphate</name>
        <dbReference type="ChEBI" id="CHEBI:597326"/>
    </cofactor>
</comment>
<protein>
    <submittedName>
        <fullName evidence="4">Phosphoserine aminotransferase</fullName>
    </submittedName>
</protein>